<dbReference type="InterPro" id="IPR004624">
    <property type="entry name" value="YjdM"/>
</dbReference>
<evidence type="ECO:0000313" key="5">
    <source>
        <dbReference type="EMBL" id="KAB1643379.1"/>
    </source>
</evidence>
<accession>A0A7J5BCN9</accession>
<comment type="similarity">
    <text evidence="1">Belongs to the YjdM family.</text>
</comment>
<dbReference type="NCBIfam" id="TIGR00686">
    <property type="entry name" value="phnA"/>
    <property type="match status" value="1"/>
</dbReference>
<dbReference type="Proteomes" id="UP000433493">
    <property type="component" value="Unassembled WGS sequence"/>
</dbReference>
<dbReference type="Pfam" id="PF08274">
    <property type="entry name" value="Zn_Ribbon_YjdM"/>
    <property type="match status" value="1"/>
</dbReference>
<evidence type="ECO:0000259" key="3">
    <source>
        <dbReference type="Pfam" id="PF03831"/>
    </source>
</evidence>
<dbReference type="Gene3D" id="2.20.25.10">
    <property type="match status" value="1"/>
</dbReference>
<dbReference type="AlphaFoldDB" id="A0A7J5BCN9"/>
<dbReference type="PANTHER" id="PTHR30305:SF3">
    <property type="entry name" value="PROTEIN YJDM"/>
    <property type="match status" value="1"/>
</dbReference>
<comment type="caution">
    <text evidence="5">The sequence shown here is derived from an EMBL/GenBank/DDBJ whole genome shotgun (WGS) entry which is preliminary data.</text>
</comment>
<dbReference type="SUPFAM" id="SSF57783">
    <property type="entry name" value="Zinc beta-ribbon"/>
    <property type="match status" value="1"/>
</dbReference>
<feature type="domain" description="Protein YjdM C-terminal" evidence="3">
    <location>
        <begin position="51"/>
        <end position="121"/>
    </location>
</feature>
<sequence length="122" mass="12586">MSEVLPACTECAESYTYEQGALLVCPMCGHEWSADAASSDTESAETERAITDAVGNPLADGDTVTIAKDLKVKGAGGGTLKVGTKVKGIRLIADSGDGHDIDATVPGFGRMQLKSSVVKKVL</sequence>
<dbReference type="InterPro" id="IPR013987">
    <property type="entry name" value="YjdM_N"/>
</dbReference>
<evidence type="ECO:0000256" key="1">
    <source>
        <dbReference type="ARBA" id="ARBA00009248"/>
    </source>
</evidence>
<evidence type="ECO:0000259" key="4">
    <source>
        <dbReference type="Pfam" id="PF08274"/>
    </source>
</evidence>
<dbReference type="SUPFAM" id="SSF82057">
    <property type="entry name" value="Prokaryotic SH3-related domain"/>
    <property type="match status" value="1"/>
</dbReference>
<feature type="domain" description="Protein YjdM N-terminal" evidence="4">
    <location>
        <begin position="5"/>
        <end position="33"/>
    </location>
</feature>
<dbReference type="RefSeq" id="WP_158051795.1">
    <property type="nucleotide sequence ID" value="NZ_WBKB01000003.1"/>
</dbReference>
<dbReference type="PANTHER" id="PTHR30305">
    <property type="entry name" value="PROTEIN YJDM-RELATED"/>
    <property type="match status" value="1"/>
</dbReference>
<name>A0A7J5BCN9_9MICO</name>
<evidence type="ECO:0000256" key="2">
    <source>
        <dbReference type="SAM" id="MobiDB-lite"/>
    </source>
</evidence>
<evidence type="ECO:0000313" key="6">
    <source>
        <dbReference type="Proteomes" id="UP000433493"/>
    </source>
</evidence>
<dbReference type="Gene3D" id="2.30.30.40">
    <property type="entry name" value="SH3 Domains"/>
    <property type="match status" value="1"/>
</dbReference>
<dbReference type="Pfam" id="PF03831">
    <property type="entry name" value="YjdM"/>
    <property type="match status" value="1"/>
</dbReference>
<reference evidence="5 6" key="1">
    <citation type="submission" date="2019-09" db="EMBL/GenBank/DDBJ databases">
        <title>Phylogeny of genus Pseudoclavibacter and closely related genus.</title>
        <authorList>
            <person name="Li Y."/>
        </authorList>
    </citation>
    <scope>NUCLEOTIDE SEQUENCE [LARGE SCALE GENOMIC DNA]</scope>
    <source>
        <strain evidence="5 6">KCTC 13959</strain>
    </source>
</reference>
<dbReference type="InterPro" id="IPR013988">
    <property type="entry name" value="YjdM_C"/>
</dbReference>
<gene>
    <name evidence="5" type="ORF">F8O05_05665</name>
</gene>
<organism evidence="5 6">
    <name type="scientific">Gulosibacter chungangensis</name>
    <dbReference type="NCBI Taxonomy" id="979746"/>
    <lineage>
        <taxon>Bacteria</taxon>
        <taxon>Bacillati</taxon>
        <taxon>Actinomycetota</taxon>
        <taxon>Actinomycetes</taxon>
        <taxon>Micrococcales</taxon>
        <taxon>Microbacteriaceae</taxon>
        <taxon>Gulosibacter</taxon>
    </lineage>
</organism>
<dbReference type="OrthoDB" id="9810131at2"/>
<keyword evidence="6" id="KW-1185">Reference proteome</keyword>
<proteinExistence type="inferred from homology"/>
<feature type="region of interest" description="Disordered" evidence="2">
    <location>
        <begin position="36"/>
        <end position="55"/>
    </location>
</feature>
<protein>
    <submittedName>
        <fullName evidence="5">Alkylphosphonate utilization protein</fullName>
    </submittedName>
</protein>
<dbReference type="EMBL" id="WBKB01000003">
    <property type="protein sequence ID" value="KAB1643379.1"/>
    <property type="molecule type" value="Genomic_DNA"/>
</dbReference>